<protein>
    <recommendedName>
        <fullName evidence="4">BZIP domain-containing protein</fullName>
    </recommendedName>
</protein>
<feature type="region of interest" description="Disordered" evidence="1">
    <location>
        <begin position="94"/>
        <end position="160"/>
    </location>
</feature>
<dbReference type="EMBL" id="JAVDPF010000003">
    <property type="protein sequence ID" value="KAL1885319.1"/>
    <property type="molecule type" value="Genomic_DNA"/>
</dbReference>
<dbReference type="InterPro" id="IPR046347">
    <property type="entry name" value="bZIP_sf"/>
</dbReference>
<comment type="caution">
    <text evidence="2">The sequence shown here is derived from an EMBL/GenBank/DDBJ whole genome shotgun (WGS) entry which is preliminary data.</text>
</comment>
<dbReference type="Gene3D" id="1.20.5.170">
    <property type="match status" value="1"/>
</dbReference>
<feature type="compositionally biased region" description="Basic and acidic residues" evidence="1">
    <location>
        <begin position="141"/>
        <end position="153"/>
    </location>
</feature>
<dbReference type="PANTHER" id="PTHR40618">
    <property type="entry name" value="B-ZIP TRANSCRIPTION FACTOR (EUROFUNG)-RELATED"/>
    <property type="match status" value="1"/>
</dbReference>
<dbReference type="PANTHER" id="PTHR40618:SF1">
    <property type="entry name" value="B-ZIP TRANSCRIPTION FACTOR (EUROFUNG)"/>
    <property type="match status" value="1"/>
</dbReference>
<dbReference type="CDD" id="cd14688">
    <property type="entry name" value="bZIP_YAP"/>
    <property type="match status" value="1"/>
</dbReference>
<sequence length="511" mass="57667">MATWDSVLGTMNIVNPFEVEMMGLDPPSSFQRLPSSYTSPVSRSSSSVPNPDVVAILSATSYPAFERTSNAQWNYGFEPPFRKEDASRAVEDGMQLDPSPEIGNLNNSYSAKKPRRKRGQNTESPIEAGPTSRKRRGRARKVNESESQAERRRGQIRRAQRAYRMRQEATALSLRSQVGRLQSIVDKMNQTFLSFGDDLAESGILRLNPDLRIKLREVTAEFEMLAKGDCESNEESVRSMNSATSDRNTICLSESESPEPCHADIDAYGHIPGDIDETPATFIETTDSAENVPTKDSDPTCGRQQIDIPDVERRLSLMTYSMAFRDSTLPDPCPAEACFSERLKYACAQRGYRFLKDPSVENSRLLRSFRFLMTKMTRDHITGYFRMFLESSGAPEVLQLLNIPKVNLGGAGTHYPRRLPANKRDSARDIAPGQIITVMDSPSLAEDYRGEWFNEEDVEGFLEEHGILTGRRNSDFISQDSCLPRLIVDERQLIECEILIAPEYFYFRDPN</sequence>
<name>A0ABR3YCY5_9EURO</name>
<evidence type="ECO:0000256" key="1">
    <source>
        <dbReference type="SAM" id="MobiDB-lite"/>
    </source>
</evidence>
<evidence type="ECO:0000313" key="2">
    <source>
        <dbReference type="EMBL" id="KAL1885319.1"/>
    </source>
</evidence>
<evidence type="ECO:0008006" key="4">
    <source>
        <dbReference type="Google" id="ProtNLM"/>
    </source>
</evidence>
<keyword evidence="3" id="KW-1185">Reference proteome</keyword>
<evidence type="ECO:0000313" key="3">
    <source>
        <dbReference type="Proteomes" id="UP001583193"/>
    </source>
</evidence>
<reference evidence="2 3" key="1">
    <citation type="journal article" date="2024" name="IMA Fungus">
        <title>IMA Genome - F19 : A genome assembly and annotation guide to empower mycologists, including annotated draft genome sequences of Ceratocystis pirilliformis, Diaporthe australafricana, Fusarium ophioides, Paecilomyces lecythidis, and Sporothrix stenoceras.</title>
        <authorList>
            <person name="Aylward J."/>
            <person name="Wilson A.M."/>
            <person name="Visagie C.M."/>
            <person name="Spraker J."/>
            <person name="Barnes I."/>
            <person name="Buitendag C."/>
            <person name="Ceriani C."/>
            <person name="Del Mar Angel L."/>
            <person name="du Plessis D."/>
            <person name="Fuchs T."/>
            <person name="Gasser K."/>
            <person name="Kramer D."/>
            <person name="Li W."/>
            <person name="Munsamy K."/>
            <person name="Piso A."/>
            <person name="Price J.L."/>
            <person name="Sonnekus B."/>
            <person name="Thomas C."/>
            <person name="van der Nest A."/>
            <person name="van Dijk A."/>
            <person name="van Heerden A."/>
            <person name="van Vuuren N."/>
            <person name="Yilmaz N."/>
            <person name="Duong T.A."/>
            <person name="van der Merwe N.A."/>
            <person name="Wingfield M.J."/>
            <person name="Wingfield B.D."/>
        </authorList>
    </citation>
    <scope>NUCLEOTIDE SEQUENCE [LARGE SCALE GENOMIC DNA]</scope>
    <source>
        <strain evidence="2 3">CMW 18167</strain>
    </source>
</reference>
<organism evidence="2 3">
    <name type="scientific">Paecilomyces lecythidis</name>
    <dbReference type="NCBI Taxonomy" id="3004212"/>
    <lineage>
        <taxon>Eukaryota</taxon>
        <taxon>Fungi</taxon>
        <taxon>Dikarya</taxon>
        <taxon>Ascomycota</taxon>
        <taxon>Pezizomycotina</taxon>
        <taxon>Eurotiomycetes</taxon>
        <taxon>Eurotiomycetidae</taxon>
        <taxon>Eurotiales</taxon>
        <taxon>Thermoascaceae</taxon>
        <taxon>Paecilomyces</taxon>
    </lineage>
</organism>
<accession>A0ABR3YCY5</accession>
<gene>
    <name evidence="2" type="ORF">Plec18167_001976</name>
</gene>
<dbReference type="SUPFAM" id="SSF57959">
    <property type="entry name" value="Leucine zipper domain"/>
    <property type="match status" value="1"/>
</dbReference>
<proteinExistence type="predicted"/>
<dbReference type="Proteomes" id="UP001583193">
    <property type="component" value="Unassembled WGS sequence"/>
</dbReference>